<dbReference type="PANTHER" id="PTHR48462:SF1">
    <property type="entry name" value="PROTEIN, PUTATIVE-RELATED"/>
    <property type="match status" value="1"/>
</dbReference>
<evidence type="ECO:0000313" key="1">
    <source>
        <dbReference type="EMBL" id="GJS75852.1"/>
    </source>
</evidence>
<gene>
    <name evidence="1" type="ORF">Tco_0725733</name>
</gene>
<protein>
    <submittedName>
        <fullName evidence="1">Uncharacterized protein</fullName>
    </submittedName>
</protein>
<name>A0ABQ4YG68_9ASTR</name>
<proteinExistence type="predicted"/>
<keyword evidence="2" id="KW-1185">Reference proteome</keyword>
<dbReference type="EMBL" id="BQNB010010333">
    <property type="protein sequence ID" value="GJS75852.1"/>
    <property type="molecule type" value="Genomic_DNA"/>
</dbReference>
<dbReference type="PANTHER" id="PTHR48462">
    <property type="entry name" value="PROTEIN, PUTATIVE-RELATED"/>
    <property type="match status" value="1"/>
</dbReference>
<dbReference type="Proteomes" id="UP001151760">
    <property type="component" value="Unassembled WGS sequence"/>
</dbReference>
<evidence type="ECO:0000313" key="2">
    <source>
        <dbReference type="Proteomes" id="UP001151760"/>
    </source>
</evidence>
<reference evidence="1" key="2">
    <citation type="submission" date="2022-01" db="EMBL/GenBank/DDBJ databases">
        <authorList>
            <person name="Yamashiro T."/>
            <person name="Shiraishi A."/>
            <person name="Satake H."/>
            <person name="Nakayama K."/>
        </authorList>
    </citation>
    <scope>NUCLEOTIDE SEQUENCE</scope>
</reference>
<reference evidence="1" key="1">
    <citation type="journal article" date="2022" name="Int. J. Mol. Sci.">
        <title>Draft Genome of Tanacetum Coccineum: Genomic Comparison of Closely Related Tanacetum-Family Plants.</title>
        <authorList>
            <person name="Yamashiro T."/>
            <person name="Shiraishi A."/>
            <person name="Nakayama K."/>
            <person name="Satake H."/>
        </authorList>
    </citation>
    <scope>NUCLEOTIDE SEQUENCE</scope>
</reference>
<organism evidence="1 2">
    <name type="scientific">Tanacetum coccineum</name>
    <dbReference type="NCBI Taxonomy" id="301880"/>
    <lineage>
        <taxon>Eukaryota</taxon>
        <taxon>Viridiplantae</taxon>
        <taxon>Streptophyta</taxon>
        <taxon>Embryophyta</taxon>
        <taxon>Tracheophyta</taxon>
        <taxon>Spermatophyta</taxon>
        <taxon>Magnoliopsida</taxon>
        <taxon>eudicotyledons</taxon>
        <taxon>Gunneridae</taxon>
        <taxon>Pentapetalae</taxon>
        <taxon>asterids</taxon>
        <taxon>campanulids</taxon>
        <taxon>Asterales</taxon>
        <taxon>Asteraceae</taxon>
        <taxon>Asteroideae</taxon>
        <taxon>Anthemideae</taxon>
        <taxon>Anthemidinae</taxon>
        <taxon>Tanacetum</taxon>
    </lineage>
</organism>
<comment type="caution">
    <text evidence="1">The sequence shown here is derived from an EMBL/GenBank/DDBJ whole genome shotgun (WGS) entry which is preliminary data.</text>
</comment>
<sequence>MDNYTIIRDTLVVGKVLELIIEDGPHCGLHLNVNKTDVFLPKKDPRSKLAGVFSPNIAQPLHGAKLLGEPASVDFNFSSELVRKRVAKTIVLIDTIAKINDPLWDIYGDHNVSYAGIIGIKHRHNVVRDTLVDICFRSRILAGKEVDISLGGGCDKSLRLADMLLYSWDEGLDVCVDLIGSSPLTQTGVVDFVPSHAVIDAAHRKRVKYEAKCANIGYGFLPFSFSSLRE</sequence>
<accession>A0ABQ4YG68</accession>